<evidence type="ECO:0000313" key="2">
    <source>
        <dbReference type="Proteomes" id="UP000789366"/>
    </source>
</evidence>
<organism evidence="1 2">
    <name type="scientific">Cetraspora pellucida</name>
    <dbReference type="NCBI Taxonomy" id="1433469"/>
    <lineage>
        <taxon>Eukaryota</taxon>
        <taxon>Fungi</taxon>
        <taxon>Fungi incertae sedis</taxon>
        <taxon>Mucoromycota</taxon>
        <taxon>Glomeromycotina</taxon>
        <taxon>Glomeromycetes</taxon>
        <taxon>Diversisporales</taxon>
        <taxon>Gigasporaceae</taxon>
        <taxon>Cetraspora</taxon>
    </lineage>
</organism>
<keyword evidence="2" id="KW-1185">Reference proteome</keyword>
<gene>
    <name evidence="1" type="ORF">SPELUC_LOCUS5389</name>
</gene>
<sequence length="83" mass="9554">MKKNKQATRRSLQDATTDQEQNNLINYLAKQHIIKKQNDLINQSVEQCTTDLDTDTEVLLQKEFESESEIENSIEESITAKLA</sequence>
<dbReference type="Proteomes" id="UP000789366">
    <property type="component" value="Unassembled WGS sequence"/>
</dbReference>
<protein>
    <submittedName>
        <fullName evidence="1">11187_t:CDS:1</fullName>
    </submittedName>
</protein>
<proteinExistence type="predicted"/>
<dbReference type="EMBL" id="CAJVPW010005488">
    <property type="protein sequence ID" value="CAG8555661.1"/>
    <property type="molecule type" value="Genomic_DNA"/>
</dbReference>
<accession>A0ACA9LYX9</accession>
<name>A0ACA9LYX9_9GLOM</name>
<feature type="non-terminal residue" evidence="1">
    <location>
        <position position="83"/>
    </location>
</feature>
<comment type="caution">
    <text evidence="1">The sequence shown here is derived from an EMBL/GenBank/DDBJ whole genome shotgun (WGS) entry which is preliminary data.</text>
</comment>
<reference evidence="1" key="1">
    <citation type="submission" date="2021-06" db="EMBL/GenBank/DDBJ databases">
        <authorList>
            <person name="Kallberg Y."/>
            <person name="Tangrot J."/>
            <person name="Rosling A."/>
        </authorList>
    </citation>
    <scope>NUCLEOTIDE SEQUENCE</scope>
    <source>
        <strain evidence="1">28 12/20/2015</strain>
    </source>
</reference>
<evidence type="ECO:0000313" key="1">
    <source>
        <dbReference type="EMBL" id="CAG8555661.1"/>
    </source>
</evidence>